<evidence type="ECO:0000256" key="6">
    <source>
        <dbReference type="ARBA" id="ARBA00023128"/>
    </source>
</evidence>
<feature type="compositionally biased region" description="Polar residues" evidence="8">
    <location>
        <begin position="250"/>
        <end position="269"/>
    </location>
</feature>
<dbReference type="PANTHER" id="PTHR13184">
    <property type="entry name" value="37S RIBOSOMAL PROTEIN S22"/>
    <property type="match status" value="1"/>
</dbReference>
<feature type="region of interest" description="Disordered" evidence="8">
    <location>
        <begin position="433"/>
        <end position="485"/>
    </location>
</feature>
<evidence type="ECO:0000313" key="11">
    <source>
        <dbReference type="Proteomes" id="UP001302126"/>
    </source>
</evidence>
<evidence type="ECO:0000259" key="9">
    <source>
        <dbReference type="PROSITE" id="PS51352"/>
    </source>
</evidence>
<dbReference type="InterPro" id="IPR013766">
    <property type="entry name" value="Thioredoxin_domain"/>
</dbReference>
<dbReference type="AlphaFoldDB" id="A0AAN7AG36"/>
<keyword evidence="3" id="KW-0809">Transit peptide</keyword>
<evidence type="ECO:0000256" key="2">
    <source>
        <dbReference type="ARBA" id="ARBA00022723"/>
    </source>
</evidence>
<protein>
    <recommendedName>
        <fullName evidence="9">Thioredoxin domain-containing protein</fullName>
    </recommendedName>
</protein>
<dbReference type="InterPro" id="IPR029063">
    <property type="entry name" value="SAM-dependent_MTases_sf"/>
</dbReference>
<feature type="compositionally biased region" description="Acidic residues" evidence="8">
    <location>
        <begin position="372"/>
        <end position="390"/>
    </location>
</feature>
<name>A0AAN7AG36_9PEZI</name>
<proteinExistence type="predicted"/>
<reference evidence="10" key="1">
    <citation type="journal article" date="2023" name="Mol. Phylogenet. Evol.">
        <title>Genome-scale phylogeny and comparative genomics of the fungal order Sordariales.</title>
        <authorList>
            <person name="Hensen N."/>
            <person name="Bonometti L."/>
            <person name="Westerberg I."/>
            <person name="Brannstrom I.O."/>
            <person name="Guillou S."/>
            <person name="Cros-Aarteil S."/>
            <person name="Calhoun S."/>
            <person name="Haridas S."/>
            <person name="Kuo A."/>
            <person name="Mondo S."/>
            <person name="Pangilinan J."/>
            <person name="Riley R."/>
            <person name="LaButti K."/>
            <person name="Andreopoulos B."/>
            <person name="Lipzen A."/>
            <person name="Chen C."/>
            <person name="Yan M."/>
            <person name="Daum C."/>
            <person name="Ng V."/>
            <person name="Clum A."/>
            <person name="Steindorff A."/>
            <person name="Ohm R.A."/>
            <person name="Martin F."/>
            <person name="Silar P."/>
            <person name="Natvig D.O."/>
            <person name="Lalanne C."/>
            <person name="Gautier V."/>
            <person name="Ament-Velasquez S.L."/>
            <person name="Kruys A."/>
            <person name="Hutchinson M.I."/>
            <person name="Powell A.J."/>
            <person name="Barry K."/>
            <person name="Miller A.N."/>
            <person name="Grigoriev I.V."/>
            <person name="Debuchy R."/>
            <person name="Gladieux P."/>
            <person name="Hiltunen Thoren M."/>
            <person name="Johannesson H."/>
        </authorList>
    </citation>
    <scope>NUCLEOTIDE SEQUENCE</scope>
    <source>
        <strain evidence="10">PSN309</strain>
    </source>
</reference>
<feature type="domain" description="Thioredoxin" evidence="9">
    <location>
        <begin position="1"/>
        <end position="109"/>
    </location>
</feature>
<keyword evidence="5" id="KW-0411">Iron-sulfur</keyword>
<keyword evidence="11" id="KW-1185">Reference proteome</keyword>
<dbReference type="InterPro" id="IPR036249">
    <property type="entry name" value="Thioredoxin-like_sf"/>
</dbReference>
<feature type="compositionally biased region" description="Basic and acidic residues" evidence="8">
    <location>
        <begin position="444"/>
        <end position="463"/>
    </location>
</feature>
<dbReference type="Proteomes" id="UP001302126">
    <property type="component" value="Unassembled WGS sequence"/>
</dbReference>
<comment type="caution">
    <text evidence="10">The sequence shown here is derived from an EMBL/GenBank/DDBJ whole genome shotgun (WGS) entry which is preliminary data.</text>
</comment>
<organism evidence="10 11">
    <name type="scientific">Podospora australis</name>
    <dbReference type="NCBI Taxonomy" id="1536484"/>
    <lineage>
        <taxon>Eukaryota</taxon>
        <taxon>Fungi</taxon>
        <taxon>Dikarya</taxon>
        <taxon>Ascomycota</taxon>
        <taxon>Pezizomycotina</taxon>
        <taxon>Sordariomycetes</taxon>
        <taxon>Sordariomycetidae</taxon>
        <taxon>Sordariales</taxon>
        <taxon>Podosporaceae</taxon>
        <taxon>Podospora</taxon>
    </lineage>
</organism>
<dbReference type="PROSITE" id="PS51352">
    <property type="entry name" value="THIOREDOXIN_2"/>
    <property type="match status" value="1"/>
</dbReference>
<feature type="region of interest" description="Disordered" evidence="8">
    <location>
        <begin position="223"/>
        <end position="281"/>
    </location>
</feature>
<dbReference type="GO" id="GO:0005763">
    <property type="term" value="C:mitochondrial small ribosomal subunit"/>
    <property type="evidence" value="ECO:0007669"/>
    <property type="project" value="TreeGrafter"/>
</dbReference>
<keyword evidence="4" id="KW-0408">Iron</keyword>
<evidence type="ECO:0000256" key="1">
    <source>
        <dbReference type="ARBA" id="ARBA00004173"/>
    </source>
</evidence>
<evidence type="ECO:0000256" key="8">
    <source>
        <dbReference type="SAM" id="MobiDB-lite"/>
    </source>
</evidence>
<dbReference type="GO" id="GO:0006412">
    <property type="term" value="P:translation"/>
    <property type="evidence" value="ECO:0007669"/>
    <property type="project" value="InterPro"/>
</dbReference>
<dbReference type="GO" id="GO:0003735">
    <property type="term" value="F:structural constituent of ribosome"/>
    <property type="evidence" value="ECO:0007669"/>
    <property type="project" value="TreeGrafter"/>
</dbReference>
<dbReference type="Pfam" id="PF09243">
    <property type="entry name" value="Rsm22"/>
    <property type="match status" value="1"/>
</dbReference>
<dbReference type="Pfam" id="PF00085">
    <property type="entry name" value="Thioredoxin"/>
    <property type="match status" value="1"/>
</dbReference>
<feature type="compositionally biased region" description="Acidic residues" evidence="8">
    <location>
        <begin position="1044"/>
        <end position="1055"/>
    </location>
</feature>
<evidence type="ECO:0000256" key="4">
    <source>
        <dbReference type="ARBA" id="ARBA00023004"/>
    </source>
</evidence>
<dbReference type="SUPFAM" id="SSF53335">
    <property type="entry name" value="S-adenosyl-L-methionine-dependent methyltransferases"/>
    <property type="match status" value="1"/>
</dbReference>
<evidence type="ECO:0000256" key="3">
    <source>
        <dbReference type="ARBA" id="ARBA00022946"/>
    </source>
</evidence>
<accession>A0AAN7AG36</accession>
<feature type="region of interest" description="Disordered" evidence="8">
    <location>
        <begin position="1044"/>
        <end position="1067"/>
    </location>
</feature>
<sequence>MSGPVHISSSSQWRTTIAANSVVIADFYADWCGPCKMIAPHFESLANKYTKPRKIAFVKVNVDNQGDVAQQYNVRAMPTFLVLHNGSVVNTIQGANPPGLTAAVEKAVKLAGPGVGSGASFAGTAGQRLGGSSVGGGRTTGATGGSLARPVSWDLNNLVNLLVNFFGLYFVSLFSLDPYKAAENSPYNTHNPPPKPQPNRCPGCRAQILGFYDALLLPRSTTSRPFLHTRAPRATAVSAPRSHQRPASFRQFSTSRPILQETTSSNDGNTSEAHETTESSSVEEIELLVRQARQTFGNTLPKDYLSAEEYKVYERLYGPPLRETAPEDVGIPFKGASGEIIDSSTPQHALFRTLDDGMVEEVTYTIDRPSDAEVEAEAETGAETEAEVEGLEVSQGLETAKLRPPPVIEYLNIAAKNQREFNALLQLQADFEAAASQPRKKRESKVSRQKQEEHSPEDELRQEELEDEEVMERSNDPRVHPYTSMGRFKTFPSTLQLPKVKFIEPITELLKRTSTTHLIETAEKKLGGVPLLPYGPSTPKTKTNLPQKGLALQAGHHRMSEIEADTFIAAVLPPMYSSVMSTLVEVRKRLGSGWLQGLLERTDEKDGKGPRVLDVGAGGAGLAAWQQVLQAEWDVLREKGEVKGREPPGKKTVLVGSDHLRHRISRFLHNTTFLPRLPDYVHISKEHKKHIDAGDEQAPRKIFDVIIASHLLMPLEQEFKRKEMIDNLWSMLNPDGGVLIVMEKGHPRGFEAVADVRQRILDELIIPPTSEQHPQEVNAVPPEHIRHPGMIVAPCTNHSKCPMYHHPGLSPGRKDFCHFTQRYHRPPFLQKLVGGSHKSHEDINFSYVAVRRGYHPEGHTSAASSSSEASTETSPPVYLQGKAALDRAFQGYEKSYPTPPHPLSLPRNILPPIKSHGHVTLDLCTPEATIERWIVPRSFSKQAYHDARKTVWGDLWALGAKTRTMRNVRLGRAGEDATVVQDGGVRSKRAAAGAKKQRNVVDINVHAGLGVVSAIERNQDIKRRTKGGRKMTLDNLFSELGYDDEKDADDMEDEDFMRGKGTGKGDQ</sequence>
<keyword evidence="6" id="KW-0496">Mitochondrion</keyword>
<evidence type="ECO:0000256" key="7">
    <source>
        <dbReference type="ARBA" id="ARBA00045681"/>
    </source>
</evidence>
<dbReference type="SUPFAM" id="SSF52833">
    <property type="entry name" value="Thioredoxin-like"/>
    <property type="match status" value="1"/>
</dbReference>
<dbReference type="GO" id="GO:0051536">
    <property type="term" value="F:iron-sulfur cluster binding"/>
    <property type="evidence" value="ECO:0007669"/>
    <property type="project" value="UniProtKB-KW"/>
</dbReference>
<keyword evidence="2" id="KW-0479">Metal-binding</keyword>
<dbReference type="InterPro" id="IPR017937">
    <property type="entry name" value="Thioredoxin_CS"/>
</dbReference>
<gene>
    <name evidence="10" type="ORF">QBC35DRAFT_517484</name>
</gene>
<dbReference type="EMBL" id="MU864482">
    <property type="protein sequence ID" value="KAK4184597.1"/>
    <property type="molecule type" value="Genomic_DNA"/>
</dbReference>
<dbReference type="PANTHER" id="PTHR13184:SF5">
    <property type="entry name" value="METHYLTRANSFERASE-LIKE PROTEIN 17, MITOCHONDRIAL"/>
    <property type="match status" value="1"/>
</dbReference>
<dbReference type="InterPro" id="IPR052571">
    <property type="entry name" value="Mt_RNA_Methyltransferase"/>
</dbReference>
<dbReference type="PROSITE" id="PS00194">
    <property type="entry name" value="THIOREDOXIN_1"/>
    <property type="match status" value="1"/>
</dbReference>
<evidence type="ECO:0000313" key="10">
    <source>
        <dbReference type="EMBL" id="KAK4184597.1"/>
    </source>
</evidence>
<reference evidence="10" key="2">
    <citation type="submission" date="2023-05" db="EMBL/GenBank/DDBJ databases">
        <authorList>
            <consortium name="Lawrence Berkeley National Laboratory"/>
            <person name="Steindorff A."/>
            <person name="Hensen N."/>
            <person name="Bonometti L."/>
            <person name="Westerberg I."/>
            <person name="Brannstrom I.O."/>
            <person name="Guillou S."/>
            <person name="Cros-Aarteil S."/>
            <person name="Calhoun S."/>
            <person name="Haridas S."/>
            <person name="Kuo A."/>
            <person name="Mondo S."/>
            <person name="Pangilinan J."/>
            <person name="Riley R."/>
            <person name="Labutti K."/>
            <person name="Andreopoulos B."/>
            <person name="Lipzen A."/>
            <person name="Chen C."/>
            <person name="Yanf M."/>
            <person name="Daum C."/>
            <person name="Ng V."/>
            <person name="Clum A."/>
            <person name="Ohm R."/>
            <person name="Martin F."/>
            <person name="Silar P."/>
            <person name="Natvig D."/>
            <person name="Lalanne C."/>
            <person name="Gautier V."/>
            <person name="Ament-Velasquez S.L."/>
            <person name="Kruys A."/>
            <person name="Hutchinson M.I."/>
            <person name="Powell A.J."/>
            <person name="Barry K."/>
            <person name="Miller A.N."/>
            <person name="Grigoriev I.V."/>
            <person name="Debuchy R."/>
            <person name="Gladieux P."/>
            <person name="Thoren M.H."/>
            <person name="Johannesson H."/>
        </authorList>
    </citation>
    <scope>NUCLEOTIDE SEQUENCE</scope>
    <source>
        <strain evidence="10">PSN309</strain>
    </source>
</reference>
<evidence type="ECO:0000256" key="5">
    <source>
        <dbReference type="ARBA" id="ARBA00023014"/>
    </source>
</evidence>
<dbReference type="InterPro" id="IPR015324">
    <property type="entry name" value="Ribosomal_Rsm22-like"/>
</dbReference>
<feature type="region of interest" description="Disordered" evidence="8">
    <location>
        <begin position="371"/>
        <end position="393"/>
    </location>
</feature>
<dbReference type="CDD" id="cd02947">
    <property type="entry name" value="TRX_family"/>
    <property type="match status" value="1"/>
</dbReference>
<dbReference type="Gene3D" id="3.40.30.10">
    <property type="entry name" value="Glutaredoxin"/>
    <property type="match status" value="1"/>
</dbReference>
<comment type="function">
    <text evidence="7">Mitochondrial ribosome (mitoribosome) assembly factor. Binds at the interface of the head and body domains of the mitochondrial small ribosomal subunit (mt-SSU), occluding the mRNA channel and preventing compaction of the head domain towards the body. Probable inactive methyltransferase: retains the characteristic folding and ability to bind S-adenosyl-L-methionine, but it probably lost its methyltransferase activity.</text>
</comment>
<dbReference type="GO" id="GO:0046872">
    <property type="term" value="F:metal ion binding"/>
    <property type="evidence" value="ECO:0007669"/>
    <property type="project" value="UniProtKB-KW"/>
</dbReference>
<dbReference type="GO" id="GO:0008168">
    <property type="term" value="F:methyltransferase activity"/>
    <property type="evidence" value="ECO:0007669"/>
    <property type="project" value="InterPro"/>
</dbReference>
<comment type="subcellular location">
    <subcellularLocation>
        <location evidence="1">Mitochondrion</location>
    </subcellularLocation>
</comment>